<reference evidence="1 2" key="1">
    <citation type="submission" date="2021-08" db="EMBL/GenBank/DDBJ databases">
        <authorList>
            <person name="Peeters C."/>
        </authorList>
    </citation>
    <scope>NUCLEOTIDE SEQUENCE [LARGE SCALE GENOMIC DNA]</scope>
    <source>
        <strain evidence="1 2">LMG 23992</strain>
    </source>
</reference>
<name>A0ABN7Z2S8_9BURK</name>
<comment type="caution">
    <text evidence="1">The sequence shown here is derived from an EMBL/GenBank/DDBJ whole genome shotgun (WGS) entry which is preliminary data.</text>
</comment>
<dbReference type="EMBL" id="CAJZAI010000012">
    <property type="protein sequence ID" value="CAG9180294.1"/>
    <property type="molecule type" value="Genomic_DNA"/>
</dbReference>
<sequence>MAFLQRMLGALQDILQPSTVTQEPVHSPIVGTGSSNEAHIEISGVPNLFRDEGGRIVHFVAAFEPRPTATRFGQKLLPDPVPYWCMAGEYPGAKLADVIAGAIRSNATPAASIVATCNNGASPLSRVHPSDVPDAVPATVSAPARRASSGSAHRGKITFWGEAEFPDRKRIGGTYKSFALKLETATGSETLQGEGLKDAISQSGCQLGDWVEVRRLEKVKVQAFHRRSGKPKLDENGQPVLWDKWLWSITRSH</sequence>
<evidence type="ECO:0000313" key="2">
    <source>
        <dbReference type="Proteomes" id="UP000727654"/>
    </source>
</evidence>
<dbReference type="RefSeq" id="WP_224081689.1">
    <property type="nucleotide sequence ID" value="NZ_CAJZAI010000012.1"/>
</dbReference>
<evidence type="ECO:0000313" key="1">
    <source>
        <dbReference type="EMBL" id="CAG9180294.1"/>
    </source>
</evidence>
<organism evidence="1 2">
    <name type="scientific">Cupriavidus laharis</name>
    <dbReference type="NCBI Taxonomy" id="151654"/>
    <lineage>
        <taxon>Bacteria</taxon>
        <taxon>Pseudomonadati</taxon>
        <taxon>Pseudomonadota</taxon>
        <taxon>Betaproteobacteria</taxon>
        <taxon>Burkholderiales</taxon>
        <taxon>Burkholderiaceae</taxon>
        <taxon>Cupriavidus</taxon>
    </lineage>
</organism>
<gene>
    <name evidence="1" type="ORF">LMG23992_04204</name>
</gene>
<accession>A0ABN7Z2S8</accession>
<proteinExistence type="predicted"/>
<protein>
    <submittedName>
        <fullName evidence="1">Uncharacterized protein</fullName>
    </submittedName>
</protein>
<dbReference type="Proteomes" id="UP000727654">
    <property type="component" value="Unassembled WGS sequence"/>
</dbReference>
<keyword evidence="2" id="KW-1185">Reference proteome</keyword>